<dbReference type="HOGENOM" id="CLU_2429577_0_0_1"/>
<name>T1GUP9_MEGSC</name>
<evidence type="ECO:0000256" key="1">
    <source>
        <dbReference type="SAM" id="MobiDB-lite"/>
    </source>
</evidence>
<feature type="chain" id="PRO_5004577151" evidence="2">
    <location>
        <begin position="19"/>
        <end position="91"/>
    </location>
</feature>
<keyword evidence="2" id="KW-0732">Signal</keyword>
<organism evidence="3 4">
    <name type="scientific">Megaselia scalaris</name>
    <name type="common">Humpbacked fly</name>
    <name type="synonym">Phora scalaris</name>
    <dbReference type="NCBI Taxonomy" id="36166"/>
    <lineage>
        <taxon>Eukaryota</taxon>
        <taxon>Metazoa</taxon>
        <taxon>Ecdysozoa</taxon>
        <taxon>Arthropoda</taxon>
        <taxon>Hexapoda</taxon>
        <taxon>Insecta</taxon>
        <taxon>Pterygota</taxon>
        <taxon>Neoptera</taxon>
        <taxon>Endopterygota</taxon>
        <taxon>Diptera</taxon>
        <taxon>Brachycera</taxon>
        <taxon>Muscomorpha</taxon>
        <taxon>Platypezoidea</taxon>
        <taxon>Phoridae</taxon>
        <taxon>Megaseliini</taxon>
        <taxon>Megaselia</taxon>
    </lineage>
</organism>
<sequence>MLTLIIFGLVATLKGIESYGYDYARPQIPFYPAPCWTCDQQKYQFTTTLRPFNGYYYTKPREELTYPPPTKWTTETPFPPASARYSKEIKP</sequence>
<evidence type="ECO:0000313" key="3">
    <source>
        <dbReference type="EnsemblMetazoa" id="MESCA007467-PA"/>
    </source>
</evidence>
<evidence type="ECO:0000256" key="2">
    <source>
        <dbReference type="SAM" id="SignalP"/>
    </source>
</evidence>
<feature type="signal peptide" evidence="2">
    <location>
        <begin position="1"/>
        <end position="18"/>
    </location>
</feature>
<proteinExistence type="predicted"/>
<keyword evidence="4" id="KW-1185">Reference proteome</keyword>
<dbReference type="EMBL" id="CAQQ02092866">
    <property type="status" value="NOT_ANNOTATED_CDS"/>
    <property type="molecule type" value="Genomic_DNA"/>
</dbReference>
<accession>T1GUP9</accession>
<evidence type="ECO:0000313" key="4">
    <source>
        <dbReference type="Proteomes" id="UP000015102"/>
    </source>
</evidence>
<dbReference type="EnsemblMetazoa" id="MESCA007467-RA">
    <property type="protein sequence ID" value="MESCA007467-PA"/>
    <property type="gene ID" value="MESCA007467"/>
</dbReference>
<protein>
    <submittedName>
        <fullName evidence="3">Uncharacterized protein</fullName>
    </submittedName>
</protein>
<dbReference type="AlphaFoldDB" id="T1GUP9"/>
<feature type="region of interest" description="Disordered" evidence="1">
    <location>
        <begin position="68"/>
        <end position="91"/>
    </location>
</feature>
<reference evidence="4" key="1">
    <citation type="submission" date="2013-02" db="EMBL/GenBank/DDBJ databases">
        <authorList>
            <person name="Hughes D."/>
        </authorList>
    </citation>
    <scope>NUCLEOTIDE SEQUENCE</scope>
    <source>
        <strain>Durham</strain>
        <strain evidence="4">NC isolate 2 -- Noor lab</strain>
    </source>
</reference>
<reference evidence="3" key="2">
    <citation type="submission" date="2015-06" db="UniProtKB">
        <authorList>
            <consortium name="EnsemblMetazoa"/>
        </authorList>
    </citation>
    <scope>IDENTIFICATION</scope>
</reference>
<dbReference type="Proteomes" id="UP000015102">
    <property type="component" value="Unassembled WGS sequence"/>
</dbReference>